<dbReference type="PANTHER" id="PTHR43802:SF1">
    <property type="entry name" value="IP11341P-RELATED"/>
    <property type="match status" value="1"/>
</dbReference>
<dbReference type="InterPro" id="IPR018376">
    <property type="entry name" value="Enoyl-CoA_hyd/isom_CS"/>
</dbReference>
<dbReference type="AlphaFoldDB" id="A0A382DYS4"/>
<dbReference type="Pfam" id="PF00378">
    <property type="entry name" value="ECH_1"/>
    <property type="match status" value="1"/>
</dbReference>
<dbReference type="InterPro" id="IPR029045">
    <property type="entry name" value="ClpP/crotonase-like_dom_sf"/>
</dbReference>
<accession>A0A382DYS4</accession>
<dbReference type="PANTHER" id="PTHR43802">
    <property type="entry name" value="ENOYL-COA HYDRATASE"/>
    <property type="match status" value="1"/>
</dbReference>
<proteinExistence type="inferred from homology"/>
<dbReference type="PROSITE" id="PS00166">
    <property type="entry name" value="ENOYL_COA_HYDRATASE"/>
    <property type="match status" value="1"/>
</dbReference>
<protein>
    <recommendedName>
        <fullName evidence="3">Enoyl-CoA hydratase</fullName>
    </recommendedName>
</protein>
<gene>
    <name evidence="2" type="ORF">METZ01_LOCUS196392</name>
</gene>
<organism evidence="2">
    <name type="scientific">marine metagenome</name>
    <dbReference type="NCBI Taxonomy" id="408172"/>
    <lineage>
        <taxon>unclassified sequences</taxon>
        <taxon>metagenomes</taxon>
        <taxon>ecological metagenomes</taxon>
    </lineage>
</organism>
<evidence type="ECO:0008006" key="3">
    <source>
        <dbReference type="Google" id="ProtNLM"/>
    </source>
</evidence>
<evidence type="ECO:0000256" key="1">
    <source>
        <dbReference type="ARBA" id="ARBA00005254"/>
    </source>
</evidence>
<dbReference type="CDD" id="cd06558">
    <property type="entry name" value="crotonase-like"/>
    <property type="match status" value="1"/>
</dbReference>
<name>A0A382DYS4_9ZZZZ</name>
<evidence type="ECO:0000313" key="2">
    <source>
        <dbReference type="EMBL" id="SVB43538.1"/>
    </source>
</evidence>
<sequence>MIIEYEKRERIALITLNRPEARNAVNHEVAEGIEKALDEFENDENLWTGILCANGPAFSAGADLKAISAGELNLATKRGGFGGIVARERIKPLIAAVDGPALAGGTELALACDLIVASTAARFGLPEVKRSLIASAGGLVRLPRVLPKNIAMQMALTGEPISAEEAHKFGMVNTLVEPGEALTEAISLAEKINENAPLAVRSTRRSLLESLTLNDHDGMKFAIEETAALTTSEDYKEGPLAFIEKRLPIWKGK</sequence>
<dbReference type="SUPFAM" id="SSF52096">
    <property type="entry name" value="ClpP/crotonase"/>
    <property type="match status" value="1"/>
</dbReference>
<comment type="similarity">
    <text evidence="1">Belongs to the enoyl-CoA hydratase/isomerase family.</text>
</comment>
<dbReference type="GO" id="GO:0003824">
    <property type="term" value="F:catalytic activity"/>
    <property type="evidence" value="ECO:0007669"/>
    <property type="project" value="InterPro"/>
</dbReference>
<dbReference type="Gene3D" id="1.10.12.10">
    <property type="entry name" value="Lyase 2-enoyl-coa Hydratase, Chain A, domain 2"/>
    <property type="match status" value="1"/>
</dbReference>
<dbReference type="NCBIfam" id="NF006100">
    <property type="entry name" value="PRK08252.1"/>
    <property type="match status" value="1"/>
</dbReference>
<dbReference type="InterPro" id="IPR014748">
    <property type="entry name" value="Enoyl-CoA_hydra_C"/>
</dbReference>
<dbReference type="InterPro" id="IPR001753">
    <property type="entry name" value="Enoyl-CoA_hydra/iso"/>
</dbReference>
<reference evidence="2" key="1">
    <citation type="submission" date="2018-05" db="EMBL/GenBank/DDBJ databases">
        <authorList>
            <person name="Lanie J.A."/>
            <person name="Ng W.-L."/>
            <person name="Kazmierczak K.M."/>
            <person name="Andrzejewski T.M."/>
            <person name="Davidsen T.M."/>
            <person name="Wayne K.J."/>
            <person name="Tettelin H."/>
            <person name="Glass J.I."/>
            <person name="Rusch D."/>
            <person name="Podicherti R."/>
            <person name="Tsui H.-C.T."/>
            <person name="Winkler M.E."/>
        </authorList>
    </citation>
    <scope>NUCLEOTIDE SEQUENCE</scope>
</reference>
<dbReference type="Gene3D" id="3.90.226.10">
    <property type="entry name" value="2-enoyl-CoA Hydratase, Chain A, domain 1"/>
    <property type="match status" value="1"/>
</dbReference>
<dbReference type="EMBL" id="UINC01041786">
    <property type="protein sequence ID" value="SVB43538.1"/>
    <property type="molecule type" value="Genomic_DNA"/>
</dbReference>